<accession>A0A8H4XCK4</accession>
<dbReference type="AlphaFoldDB" id="A0A8H4XCK4"/>
<feature type="region of interest" description="Disordered" evidence="1">
    <location>
        <begin position="293"/>
        <end position="326"/>
    </location>
</feature>
<reference evidence="2" key="2">
    <citation type="submission" date="2020-05" db="EMBL/GenBank/DDBJ databases">
        <authorList>
            <person name="Kim H.-S."/>
            <person name="Proctor R.H."/>
            <person name="Brown D.W."/>
        </authorList>
    </citation>
    <scope>NUCLEOTIDE SEQUENCE</scope>
    <source>
        <strain evidence="2">NRRL 20472</strain>
    </source>
</reference>
<feature type="compositionally biased region" description="Basic and acidic residues" evidence="1">
    <location>
        <begin position="315"/>
        <end position="326"/>
    </location>
</feature>
<protein>
    <submittedName>
        <fullName evidence="2">Uncharacterized protein</fullName>
    </submittedName>
</protein>
<feature type="compositionally biased region" description="Basic and acidic residues" evidence="1">
    <location>
        <begin position="259"/>
        <end position="273"/>
    </location>
</feature>
<evidence type="ECO:0000313" key="3">
    <source>
        <dbReference type="Proteomes" id="UP000622797"/>
    </source>
</evidence>
<dbReference type="OrthoDB" id="10437877at2759"/>
<feature type="compositionally biased region" description="Basic and acidic residues" evidence="1">
    <location>
        <begin position="160"/>
        <end position="172"/>
    </location>
</feature>
<sequence length="326" mass="37176">MLVRGNITAGTVLNRYDFQGAILRERPQKAKIREQSVINVLNYFKAVRPNMSHTTIKETLRYLNDDSWVDFVTQPGFHEVLRNVNGVGVPNSLALYYPELIIIHATFPNDTRVHQLIDVCSKHWGFEFSLDGPSYPSGLDADTEYCLFRGGYLDNQSQKIKRENSTASETKDNVSQNKMLDSAVPKETKNLSDKARVVETEASTGNKAMDAFDASAVTSKEPYELLSPKSGYQVDDERNEDAVIDHDERVRNLEAQLEQAKKDRDQHRAERAAYHRQKANAFKRIFDFHEKKAQEYSTGADEQSPTSGGKSSQLYHERPEKRQRQT</sequence>
<feature type="region of interest" description="Disordered" evidence="1">
    <location>
        <begin position="259"/>
        <end position="280"/>
    </location>
</feature>
<name>A0A8H4XCK4_9HYPO</name>
<dbReference type="EMBL" id="JABEXW010000168">
    <property type="protein sequence ID" value="KAF4969229.1"/>
    <property type="molecule type" value="Genomic_DNA"/>
</dbReference>
<dbReference type="Proteomes" id="UP000622797">
    <property type="component" value="Unassembled WGS sequence"/>
</dbReference>
<evidence type="ECO:0000256" key="1">
    <source>
        <dbReference type="SAM" id="MobiDB-lite"/>
    </source>
</evidence>
<gene>
    <name evidence="2" type="ORF">FSARC_3482</name>
</gene>
<proteinExistence type="predicted"/>
<organism evidence="2 3">
    <name type="scientific">Fusarium sarcochroum</name>
    <dbReference type="NCBI Taxonomy" id="1208366"/>
    <lineage>
        <taxon>Eukaryota</taxon>
        <taxon>Fungi</taxon>
        <taxon>Dikarya</taxon>
        <taxon>Ascomycota</taxon>
        <taxon>Pezizomycotina</taxon>
        <taxon>Sordariomycetes</taxon>
        <taxon>Hypocreomycetidae</taxon>
        <taxon>Hypocreales</taxon>
        <taxon>Nectriaceae</taxon>
        <taxon>Fusarium</taxon>
        <taxon>Fusarium lateritium species complex</taxon>
    </lineage>
</organism>
<feature type="compositionally biased region" description="Polar residues" evidence="1">
    <location>
        <begin position="295"/>
        <end position="314"/>
    </location>
</feature>
<feature type="compositionally biased region" description="Basic and acidic residues" evidence="1">
    <location>
        <begin position="184"/>
        <end position="194"/>
    </location>
</feature>
<feature type="region of interest" description="Disordered" evidence="1">
    <location>
        <begin position="159"/>
        <end position="194"/>
    </location>
</feature>
<comment type="caution">
    <text evidence="2">The sequence shown here is derived from an EMBL/GenBank/DDBJ whole genome shotgun (WGS) entry which is preliminary data.</text>
</comment>
<reference evidence="2" key="1">
    <citation type="journal article" date="2020" name="BMC Genomics">
        <title>Correction to: Identification and distribution of gene clusters required for synthesis of sphingolipid metabolism inhibitors in diverse species of the filamentous fungus Fusarium.</title>
        <authorList>
            <person name="Kim H.S."/>
            <person name="Lohmar J.M."/>
            <person name="Busman M."/>
            <person name="Brown D.W."/>
            <person name="Naumann T.A."/>
            <person name="Divon H.H."/>
            <person name="Lysoe E."/>
            <person name="Uhlig S."/>
            <person name="Proctor R.H."/>
        </authorList>
    </citation>
    <scope>NUCLEOTIDE SEQUENCE</scope>
    <source>
        <strain evidence="2">NRRL 20472</strain>
    </source>
</reference>
<evidence type="ECO:0000313" key="2">
    <source>
        <dbReference type="EMBL" id="KAF4969229.1"/>
    </source>
</evidence>
<keyword evidence="3" id="KW-1185">Reference proteome</keyword>